<dbReference type="GO" id="GO:0030574">
    <property type="term" value="P:collagen catabolic process"/>
    <property type="evidence" value="ECO:0007669"/>
    <property type="project" value="TreeGrafter"/>
</dbReference>
<keyword evidence="5" id="KW-0482">Metalloprotease</keyword>
<dbReference type="RefSeq" id="WP_211350620.1">
    <property type="nucleotide sequence ID" value="NZ_BAAAIK010000001.1"/>
</dbReference>
<dbReference type="InterPro" id="IPR036365">
    <property type="entry name" value="PGBD-like_sf"/>
</dbReference>
<dbReference type="GO" id="GO:0030198">
    <property type="term" value="P:extracellular matrix organization"/>
    <property type="evidence" value="ECO:0007669"/>
    <property type="project" value="TreeGrafter"/>
</dbReference>
<dbReference type="InterPro" id="IPR024079">
    <property type="entry name" value="MetalloPept_cat_dom_sf"/>
</dbReference>
<dbReference type="Pfam" id="PF00413">
    <property type="entry name" value="Peptidase_M10"/>
    <property type="match status" value="1"/>
</dbReference>
<proteinExistence type="predicted"/>
<dbReference type="GO" id="GO:0004222">
    <property type="term" value="F:metalloendopeptidase activity"/>
    <property type="evidence" value="ECO:0007669"/>
    <property type="project" value="InterPro"/>
</dbReference>
<evidence type="ECO:0000313" key="7">
    <source>
        <dbReference type="EMBL" id="TQL51892.1"/>
    </source>
</evidence>
<dbReference type="Proteomes" id="UP000319516">
    <property type="component" value="Unassembled WGS sequence"/>
</dbReference>
<sequence length="339" mass="36458">MATDDMVPKSTGVKKGDSGADVRRVQHYLTTFGYLESATLDRFGVSHELASPAPDEGTFDEATEEALTRFQERYGLNPTGKVDKATQDLMKRPRCGFPDTAEFVAQGNKWNTTALRYGFVEFTPDLTQAQVRAAVSTAFGYWAAVTPLTFTEIPNANNPEIRIRFVAGDHGDGSPFDGASGVLAHAFYPPPNGGDIAGDTHFDEAETWSVNLPASGTDLYTVAAHEFGHALGLAHSTVASALMYPYYGGPHRHLDADDIAGIQSIYGASQWMTTTLSSVYATPHSKNAWAYPAGVGWRKVTGTSTDGVTNTFAALVRARASGKSVYIHVTGTDIDTVYL</sequence>
<dbReference type="SUPFAM" id="SSF47090">
    <property type="entry name" value="PGBD-like"/>
    <property type="match status" value="1"/>
</dbReference>
<keyword evidence="3" id="KW-0378">Hydrolase</keyword>
<dbReference type="AlphaFoldDB" id="A0A542YUX9"/>
<reference evidence="7 8" key="1">
    <citation type="submission" date="2019-06" db="EMBL/GenBank/DDBJ databases">
        <title>Sequencing the genomes of 1000 actinobacteria strains.</title>
        <authorList>
            <person name="Klenk H.-P."/>
        </authorList>
    </citation>
    <scope>NUCLEOTIDE SEQUENCE [LARGE SCALE GENOMIC DNA]</scope>
    <source>
        <strain evidence="7 8">DSM 12335</strain>
    </source>
</reference>
<name>A0A542YUX9_9MICO</name>
<dbReference type="GO" id="GO:0005615">
    <property type="term" value="C:extracellular space"/>
    <property type="evidence" value="ECO:0007669"/>
    <property type="project" value="TreeGrafter"/>
</dbReference>
<organism evidence="7 8">
    <name type="scientific">Ornithinicoccus hortensis</name>
    <dbReference type="NCBI Taxonomy" id="82346"/>
    <lineage>
        <taxon>Bacteria</taxon>
        <taxon>Bacillati</taxon>
        <taxon>Actinomycetota</taxon>
        <taxon>Actinomycetes</taxon>
        <taxon>Micrococcales</taxon>
        <taxon>Intrasporangiaceae</taxon>
        <taxon>Ornithinicoccus</taxon>
    </lineage>
</organism>
<dbReference type="GO" id="GO:0008270">
    <property type="term" value="F:zinc ion binding"/>
    <property type="evidence" value="ECO:0007669"/>
    <property type="project" value="InterPro"/>
</dbReference>
<accession>A0A542YUX9</accession>
<dbReference type="InterPro" id="IPR006026">
    <property type="entry name" value="Peptidase_Metallo"/>
</dbReference>
<dbReference type="Gene3D" id="3.40.390.10">
    <property type="entry name" value="Collagenase (Catalytic Domain)"/>
    <property type="match status" value="1"/>
</dbReference>
<dbReference type="PANTHER" id="PTHR10201:SF331">
    <property type="entry name" value="MATRIX METALLOPROTEINASE-14-LIKE ISOFORM X1"/>
    <property type="match status" value="1"/>
</dbReference>
<feature type="domain" description="Peptidase metallopeptidase" evidence="6">
    <location>
        <begin position="106"/>
        <end position="268"/>
    </location>
</feature>
<dbReference type="FunFam" id="3.40.390.10:FF:000091">
    <property type="entry name" value="Matrix metalloproteinase-16-like Protein"/>
    <property type="match status" value="1"/>
</dbReference>
<protein>
    <submittedName>
        <fullName evidence="7">Putative peptidoglycan binding protein</fullName>
    </submittedName>
</protein>
<keyword evidence="8" id="KW-1185">Reference proteome</keyword>
<dbReference type="SMART" id="SM00235">
    <property type="entry name" value="ZnMc"/>
    <property type="match status" value="1"/>
</dbReference>
<evidence type="ECO:0000256" key="3">
    <source>
        <dbReference type="ARBA" id="ARBA00022801"/>
    </source>
</evidence>
<dbReference type="EMBL" id="VFOP01000001">
    <property type="protein sequence ID" value="TQL51892.1"/>
    <property type="molecule type" value="Genomic_DNA"/>
</dbReference>
<dbReference type="PANTHER" id="PTHR10201">
    <property type="entry name" value="MATRIX METALLOPROTEINASE"/>
    <property type="match status" value="1"/>
</dbReference>
<comment type="caution">
    <text evidence="7">The sequence shown here is derived from an EMBL/GenBank/DDBJ whole genome shotgun (WGS) entry which is preliminary data.</text>
</comment>
<dbReference type="InterPro" id="IPR021190">
    <property type="entry name" value="Pept_M10A"/>
</dbReference>
<evidence type="ECO:0000259" key="6">
    <source>
        <dbReference type="SMART" id="SM00235"/>
    </source>
</evidence>
<keyword evidence="2" id="KW-0479">Metal-binding</keyword>
<dbReference type="InterPro" id="IPR001818">
    <property type="entry name" value="Pept_M10_metallopeptidase"/>
</dbReference>
<dbReference type="SUPFAM" id="SSF55486">
    <property type="entry name" value="Metalloproteases ('zincins'), catalytic domain"/>
    <property type="match status" value="1"/>
</dbReference>
<dbReference type="CDD" id="cd04278">
    <property type="entry name" value="ZnMc_MMP"/>
    <property type="match status" value="1"/>
</dbReference>
<keyword evidence="4" id="KW-0862">Zinc</keyword>
<evidence type="ECO:0000256" key="4">
    <source>
        <dbReference type="ARBA" id="ARBA00022833"/>
    </source>
</evidence>
<dbReference type="GO" id="GO:0006508">
    <property type="term" value="P:proteolysis"/>
    <property type="evidence" value="ECO:0007669"/>
    <property type="project" value="UniProtKB-KW"/>
</dbReference>
<dbReference type="Pfam" id="PF01471">
    <property type="entry name" value="PG_binding_1"/>
    <property type="match status" value="1"/>
</dbReference>
<dbReference type="InterPro" id="IPR002477">
    <property type="entry name" value="Peptidoglycan-bd-like"/>
</dbReference>
<dbReference type="InterPro" id="IPR033739">
    <property type="entry name" value="M10A_MMP"/>
</dbReference>
<evidence type="ECO:0000313" key="8">
    <source>
        <dbReference type="Proteomes" id="UP000319516"/>
    </source>
</evidence>
<evidence type="ECO:0000256" key="2">
    <source>
        <dbReference type="ARBA" id="ARBA00022723"/>
    </source>
</evidence>
<keyword evidence="1" id="KW-0645">Protease</keyword>
<gene>
    <name evidence="7" type="ORF">FB467_3059</name>
</gene>
<dbReference type="PRINTS" id="PR00138">
    <property type="entry name" value="MATRIXIN"/>
</dbReference>
<dbReference type="GO" id="GO:0031012">
    <property type="term" value="C:extracellular matrix"/>
    <property type="evidence" value="ECO:0007669"/>
    <property type="project" value="InterPro"/>
</dbReference>
<evidence type="ECO:0000256" key="5">
    <source>
        <dbReference type="ARBA" id="ARBA00023049"/>
    </source>
</evidence>
<evidence type="ECO:0000256" key="1">
    <source>
        <dbReference type="ARBA" id="ARBA00022670"/>
    </source>
</evidence>